<evidence type="ECO:0000256" key="1">
    <source>
        <dbReference type="SAM" id="MobiDB-lite"/>
    </source>
</evidence>
<accession>A0ABU4K051</accession>
<evidence type="ECO:0000313" key="2">
    <source>
        <dbReference type="EMBL" id="MDX2291140.1"/>
    </source>
</evidence>
<protein>
    <recommendedName>
        <fullName evidence="4">MFS transporter</fullName>
    </recommendedName>
</protein>
<sequence length="76" mass="7608">MNPQTPSRESLAALDATAADAPEAGGTAEPAGRITLSGRDRTTARARALAGLALGTGLVAILNDIDTTVSLPILPL</sequence>
<dbReference type="Proteomes" id="UP001278571">
    <property type="component" value="Unassembled WGS sequence"/>
</dbReference>
<dbReference type="RefSeq" id="WP_319007725.1">
    <property type="nucleotide sequence ID" value="NZ_JAWJZF010000181.1"/>
</dbReference>
<feature type="region of interest" description="Disordered" evidence="1">
    <location>
        <begin position="1"/>
        <end position="39"/>
    </location>
</feature>
<proteinExistence type="predicted"/>
<comment type="caution">
    <text evidence="2">The sequence shown here is derived from an EMBL/GenBank/DDBJ whole genome shotgun (WGS) entry which is preliminary data.</text>
</comment>
<name>A0ABU4K051_9ACTN</name>
<organism evidence="2 3">
    <name type="scientific">Streptomyces roseolus</name>
    <dbReference type="NCBI Taxonomy" id="67358"/>
    <lineage>
        <taxon>Bacteria</taxon>
        <taxon>Bacillati</taxon>
        <taxon>Actinomycetota</taxon>
        <taxon>Actinomycetes</taxon>
        <taxon>Kitasatosporales</taxon>
        <taxon>Streptomycetaceae</taxon>
        <taxon>Streptomyces</taxon>
    </lineage>
</organism>
<evidence type="ECO:0000313" key="3">
    <source>
        <dbReference type="Proteomes" id="UP001278571"/>
    </source>
</evidence>
<reference evidence="2 3" key="1">
    <citation type="submission" date="2023-10" db="EMBL/GenBank/DDBJ databases">
        <authorList>
            <person name="Wang X.X."/>
        </authorList>
    </citation>
    <scope>NUCLEOTIDE SEQUENCE [LARGE SCALE GENOMIC DNA]</scope>
    <source>
        <strain evidence="2 3">NBRC 12816</strain>
    </source>
</reference>
<feature type="compositionally biased region" description="Low complexity" evidence="1">
    <location>
        <begin position="11"/>
        <end position="31"/>
    </location>
</feature>
<evidence type="ECO:0008006" key="4">
    <source>
        <dbReference type="Google" id="ProtNLM"/>
    </source>
</evidence>
<gene>
    <name evidence="2" type="ORF">R2363_02985</name>
</gene>
<keyword evidence="3" id="KW-1185">Reference proteome</keyword>
<dbReference type="EMBL" id="JAWJZF010000181">
    <property type="protein sequence ID" value="MDX2291140.1"/>
    <property type="molecule type" value="Genomic_DNA"/>
</dbReference>